<accession>A0A9P7BKJ8</accession>
<dbReference type="AlphaFoldDB" id="A0A9P7BKJ8"/>
<dbReference type="InterPro" id="IPR013762">
    <property type="entry name" value="Integrase-like_cat_sf"/>
</dbReference>
<evidence type="ECO:0000313" key="3">
    <source>
        <dbReference type="Proteomes" id="UP000716291"/>
    </source>
</evidence>
<dbReference type="OrthoDB" id="2209375at2759"/>
<keyword evidence="3" id="KW-1185">Reference proteome</keyword>
<dbReference type="InterPro" id="IPR011010">
    <property type="entry name" value="DNA_brk_join_enz"/>
</dbReference>
<reference evidence="2" key="1">
    <citation type="journal article" date="2020" name="Microb. Genom.">
        <title>Genetic diversity of clinical and environmental Mucorales isolates obtained from an investigation of mucormycosis cases among solid organ transplant recipients.</title>
        <authorList>
            <person name="Nguyen M.H."/>
            <person name="Kaul D."/>
            <person name="Muto C."/>
            <person name="Cheng S.J."/>
            <person name="Richter R.A."/>
            <person name="Bruno V.M."/>
            <person name="Liu G."/>
            <person name="Beyhan S."/>
            <person name="Sundermann A.J."/>
            <person name="Mounaud S."/>
            <person name="Pasculle A.W."/>
            <person name="Nierman W.C."/>
            <person name="Driscoll E."/>
            <person name="Cumbie R."/>
            <person name="Clancy C.J."/>
            <person name="Dupont C.L."/>
        </authorList>
    </citation>
    <scope>NUCLEOTIDE SEQUENCE</scope>
    <source>
        <strain evidence="2">GL11</strain>
    </source>
</reference>
<protein>
    <recommendedName>
        <fullName evidence="4">Tyr recombinase domain-containing protein</fullName>
    </recommendedName>
</protein>
<organism evidence="2 3">
    <name type="scientific">Rhizopus oryzae</name>
    <name type="common">Mucormycosis agent</name>
    <name type="synonym">Rhizopus arrhizus var. delemar</name>
    <dbReference type="NCBI Taxonomy" id="64495"/>
    <lineage>
        <taxon>Eukaryota</taxon>
        <taxon>Fungi</taxon>
        <taxon>Fungi incertae sedis</taxon>
        <taxon>Mucoromycota</taxon>
        <taxon>Mucoromycotina</taxon>
        <taxon>Mucoromycetes</taxon>
        <taxon>Mucorales</taxon>
        <taxon>Mucorineae</taxon>
        <taxon>Rhizopodaceae</taxon>
        <taxon>Rhizopus</taxon>
    </lineage>
</organism>
<keyword evidence="1" id="KW-0233">DNA recombination</keyword>
<dbReference type="Gene3D" id="1.10.443.10">
    <property type="entry name" value="Intergrase catalytic core"/>
    <property type="match status" value="1"/>
</dbReference>
<proteinExistence type="predicted"/>
<name>A0A9P7BKJ8_RHIOR</name>
<dbReference type="GO" id="GO:0015074">
    <property type="term" value="P:DNA integration"/>
    <property type="evidence" value="ECO:0007669"/>
    <property type="project" value="InterPro"/>
</dbReference>
<evidence type="ECO:0008006" key="4">
    <source>
        <dbReference type="Google" id="ProtNLM"/>
    </source>
</evidence>
<dbReference type="SUPFAM" id="SSF56349">
    <property type="entry name" value="DNA breaking-rejoining enzymes"/>
    <property type="match status" value="1"/>
</dbReference>
<dbReference type="GO" id="GO:0003677">
    <property type="term" value="F:DNA binding"/>
    <property type="evidence" value="ECO:0007669"/>
    <property type="project" value="InterPro"/>
</dbReference>
<evidence type="ECO:0000256" key="1">
    <source>
        <dbReference type="ARBA" id="ARBA00023172"/>
    </source>
</evidence>
<sequence length="166" mass="18836">MEKTKHLRSKLPENHTLFLAYIFDASATKSVLPSTIANWVKKNMEEVGIDIRKYKAHSLRSAASTFAVQQGSSIQKIKQHANWSTRSDTFEKFYYKPFNSHSESSKISDSIFSPTESITTTSECDTKATTIDLRRTNNQAVVEVNNEDVVVARPQSSLSWLRKLFS</sequence>
<dbReference type="GO" id="GO:0006310">
    <property type="term" value="P:DNA recombination"/>
    <property type="evidence" value="ECO:0007669"/>
    <property type="project" value="UniProtKB-KW"/>
</dbReference>
<dbReference type="EMBL" id="JAANQT010004220">
    <property type="protein sequence ID" value="KAG1300338.1"/>
    <property type="molecule type" value="Genomic_DNA"/>
</dbReference>
<comment type="caution">
    <text evidence="2">The sequence shown here is derived from an EMBL/GenBank/DDBJ whole genome shotgun (WGS) entry which is preliminary data.</text>
</comment>
<dbReference type="Proteomes" id="UP000716291">
    <property type="component" value="Unassembled WGS sequence"/>
</dbReference>
<gene>
    <name evidence="2" type="ORF">G6F64_012753</name>
</gene>
<evidence type="ECO:0000313" key="2">
    <source>
        <dbReference type="EMBL" id="KAG1300338.1"/>
    </source>
</evidence>